<dbReference type="SUPFAM" id="SSF53756">
    <property type="entry name" value="UDP-Glycosyltransferase/glycogen phosphorylase"/>
    <property type="match status" value="1"/>
</dbReference>
<dbReference type="Proteomes" id="UP001596408">
    <property type="component" value="Unassembled WGS sequence"/>
</dbReference>
<dbReference type="EMBL" id="JBHSXH010000015">
    <property type="protein sequence ID" value="MFC6826232.1"/>
    <property type="molecule type" value="Genomic_DNA"/>
</dbReference>
<proteinExistence type="predicted"/>
<keyword evidence="2" id="KW-1185">Reference proteome</keyword>
<name>A0ABD5U6N8_9EURY</name>
<comment type="caution">
    <text evidence="1">The sequence shown here is derived from an EMBL/GenBank/DDBJ whole genome shotgun (WGS) entry which is preliminary data.</text>
</comment>
<protein>
    <submittedName>
        <fullName evidence="1">Glycosyltransferase family 1 protein</fullName>
    </submittedName>
</protein>
<reference evidence="1 2" key="1">
    <citation type="journal article" date="2019" name="Int. J. Syst. Evol. Microbiol.">
        <title>The Global Catalogue of Microorganisms (GCM) 10K type strain sequencing project: providing services to taxonomists for standard genome sequencing and annotation.</title>
        <authorList>
            <consortium name="The Broad Institute Genomics Platform"/>
            <consortium name="The Broad Institute Genome Sequencing Center for Infectious Disease"/>
            <person name="Wu L."/>
            <person name="Ma J."/>
        </authorList>
    </citation>
    <scope>NUCLEOTIDE SEQUENCE [LARGE SCALE GENOMIC DNA]</scope>
    <source>
        <strain evidence="1 2">YIM 94188</strain>
    </source>
</reference>
<dbReference type="Gene3D" id="3.40.50.2000">
    <property type="entry name" value="Glycogen Phosphorylase B"/>
    <property type="match status" value="1"/>
</dbReference>
<dbReference type="RefSeq" id="WP_379697514.1">
    <property type="nucleotide sequence ID" value="NZ_JBHSXH010000015.1"/>
</dbReference>
<accession>A0ABD5U6N8</accession>
<evidence type="ECO:0000313" key="2">
    <source>
        <dbReference type="Proteomes" id="UP001596408"/>
    </source>
</evidence>
<gene>
    <name evidence="1" type="ORF">ACFQEV_14715</name>
</gene>
<organism evidence="1 2">
    <name type="scientific">Halopelagius fulvigenes</name>
    <dbReference type="NCBI Taxonomy" id="1198324"/>
    <lineage>
        <taxon>Archaea</taxon>
        <taxon>Methanobacteriati</taxon>
        <taxon>Methanobacteriota</taxon>
        <taxon>Stenosarchaea group</taxon>
        <taxon>Halobacteria</taxon>
        <taxon>Halobacteriales</taxon>
        <taxon>Haloferacaceae</taxon>
    </lineage>
</organism>
<sequence length="478" mass="53773">MRVLVVPEVYRADAGACGTLRDAATWVREWLDRDPTLHVYWLLPPREEAGYDRKDVLADRRRVTLLEARTLGGVEDREVLTDCGYSTAQLAVLRDEIFAEGAYLDAVVDQLRGGRFALYEWLLDHVEQWAASVRPFDVIANVHDLQVPFKYRYCSHRNDFQMVHELCAATFADGRWFTAGVDRRQFRERAAEFLDSGAVEDALEDAVTTGSPIRVGRFEESYAEEPRTLHLAGSLWDKKNADRLLAVGERLHEEFGIETALTSMEEIPERYRAPEWVRAFPNADRETYERILREGDLTVCASEYETMARTWFEQAASGQVLVARDEPWVRECVPDGYRLLADVDGLADRAARAVEDWAEAVAENRRLVEHVRETRSPGAVGDRTYADLRRRVDAKCDAYESDAGPERAAVAAVLDGADGPLSLDALVERTAAFTDDGRPVTANSDVARTDVRYALRSLGYADTGDPGTPAFASTEELW</sequence>
<evidence type="ECO:0000313" key="1">
    <source>
        <dbReference type="EMBL" id="MFC6826232.1"/>
    </source>
</evidence>
<dbReference type="AlphaFoldDB" id="A0ABD5U6N8"/>